<dbReference type="AlphaFoldDB" id="A0A2H0UTI2"/>
<evidence type="ECO:0000313" key="2">
    <source>
        <dbReference type="EMBL" id="PIR89085.1"/>
    </source>
</evidence>
<feature type="transmembrane region" description="Helical" evidence="1">
    <location>
        <begin position="141"/>
        <end position="162"/>
    </location>
</feature>
<evidence type="ECO:0000256" key="1">
    <source>
        <dbReference type="SAM" id="Phobius"/>
    </source>
</evidence>
<dbReference type="PANTHER" id="PTHR43845:SF1">
    <property type="entry name" value="BLR5969 PROTEIN"/>
    <property type="match status" value="1"/>
</dbReference>
<sequence>MNFNQDDKKAGEITKLIHSKKSAYWEKRRETNALALFKKASKEVPAYKDFLKKNKIKTEKIKSFKDFNLIPTFSKKTYLKDYPLEKVAWDGNLNKPLIYTSTSGSTGEPFYFPRENKLDWEYSVMIDWFLKNSSYKSNGPVLVIIGFGMGVWIGGLITYKAFEISAQRSKIPISIITPGINKGEIFKAFRNLSPHYKETILVMYPPLMKDVLDEAATQGINLKKLNIRLLTAAETYTEKFRDYIARKTGIKNVYRDTLNIYGTADIGAMAWETPTSILVRRLAMHSNKLFKDIFGPIEKTPTLAQYNPEFITFESVNGEIVLTGNNTIPLIRYAVGDHGGVLSFNEIKTKIESHGFDFKEEAKKAGIEDAITELPFVYVYERNDFSTTLYGAQIYPEIIRETLLAKPITKFLTGKFTLLTKYDKKQNQYLEINLETKKNKKISSVFKKNVLMRIVTDLRAKNSEFRELTNHFHKRIYPKLVFWCYEHPLYFKPGIKQKWVKKGGD</sequence>
<keyword evidence="1" id="KW-0472">Membrane</keyword>
<proteinExistence type="predicted"/>
<evidence type="ECO:0000313" key="3">
    <source>
        <dbReference type="Proteomes" id="UP000231157"/>
    </source>
</evidence>
<dbReference type="EMBL" id="PFAZ01000007">
    <property type="protein sequence ID" value="PIR89085.1"/>
    <property type="molecule type" value="Genomic_DNA"/>
</dbReference>
<dbReference type="PANTHER" id="PTHR43845">
    <property type="entry name" value="BLR5969 PROTEIN"/>
    <property type="match status" value="1"/>
</dbReference>
<comment type="caution">
    <text evidence="2">The sequence shown here is derived from an EMBL/GenBank/DDBJ whole genome shotgun (WGS) entry which is preliminary data.</text>
</comment>
<protein>
    <recommendedName>
        <fullName evidence="4">Phenylacetate--CoA ligase</fullName>
    </recommendedName>
</protein>
<reference evidence="3" key="1">
    <citation type="submission" date="2017-09" db="EMBL/GenBank/DDBJ databases">
        <title>Depth-based differentiation of microbial function through sediment-hosted aquifers and enrichment of novel symbionts in the deep terrestrial subsurface.</title>
        <authorList>
            <person name="Probst A.J."/>
            <person name="Ladd B."/>
            <person name="Jarett J.K."/>
            <person name="Geller-Mcgrath D.E."/>
            <person name="Sieber C.M.K."/>
            <person name="Emerson J.B."/>
            <person name="Anantharaman K."/>
            <person name="Thomas B.C."/>
            <person name="Malmstrom R."/>
            <person name="Stieglmeier M."/>
            <person name="Klingl A."/>
            <person name="Woyke T."/>
            <person name="Ryan C.M."/>
            <person name="Banfield J.F."/>
        </authorList>
    </citation>
    <scope>NUCLEOTIDE SEQUENCE [LARGE SCALE GENOMIC DNA]</scope>
</reference>
<gene>
    <name evidence="2" type="ORF">COU07_02550</name>
</gene>
<dbReference type="Proteomes" id="UP000231157">
    <property type="component" value="Unassembled WGS sequence"/>
</dbReference>
<dbReference type="Gene3D" id="3.40.50.12780">
    <property type="entry name" value="N-terminal domain of ligase-like"/>
    <property type="match status" value="1"/>
</dbReference>
<keyword evidence="1" id="KW-0812">Transmembrane</keyword>
<keyword evidence="1" id="KW-1133">Transmembrane helix</keyword>
<evidence type="ECO:0008006" key="4">
    <source>
        <dbReference type="Google" id="ProtNLM"/>
    </source>
</evidence>
<name>A0A2H0UTI2_9BACT</name>
<organism evidence="2 3">
    <name type="scientific">Candidatus Harrisonbacteria bacterium CG10_big_fil_rev_8_21_14_0_10_40_38</name>
    <dbReference type="NCBI Taxonomy" id="1974583"/>
    <lineage>
        <taxon>Bacteria</taxon>
        <taxon>Candidatus Harrisoniibacteriota</taxon>
    </lineage>
</organism>
<dbReference type="SUPFAM" id="SSF56801">
    <property type="entry name" value="Acetyl-CoA synthetase-like"/>
    <property type="match status" value="1"/>
</dbReference>
<dbReference type="InterPro" id="IPR042099">
    <property type="entry name" value="ANL_N_sf"/>
</dbReference>
<accession>A0A2H0UTI2</accession>